<evidence type="ECO:0008006" key="2">
    <source>
        <dbReference type="Google" id="ProtNLM"/>
    </source>
</evidence>
<dbReference type="AlphaFoldDB" id="X1FHS3"/>
<name>X1FHS3_9ZZZZ</name>
<accession>X1FHS3</accession>
<dbReference type="PANTHER" id="PTHR31778:SF2">
    <property type="entry name" value="BUD SITE SELECTION PROTEIN RAX2"/>
    <property type="match status" value="1"/>
</dbReference>
<organism evidence="1">
    <name type="scientific">marine sediment metagenome</name>
    <dbReference type="NCBI Taxonomy" id="412755"/>
    <lineage>
        <taxon>unclassified sequences</taxon>
        <taxon>metagenomes</taxon>
        <taxon>ecological metagenomes</taxon>
    </lineage>
</organism>
<proteinExistence type="predicted"/>
<comment type="caution">
    <text evidence="1">The sequence shown here is derived from an EMBL/GenBank/DDBJ whole genome shotgun (WGS) entry which is preliminary data.</text>
</comment>
<dbReference type="InterPro" id="IPR011043">
    <property type="entry name" value="Gal_Oxase/kelch_b-propeller"/>
</dbReference>
<feature type="non-terminal residue" evidence="1">
    <location>
        <position position="1"/>
    </location>
</feature>
<gene>
    <name evidence="1" type="ORF">S03H2_25318</name>
</gene>
<protein>
    <recommendedName>
        <fullName evidence="2">Choice-of-anchor D domain-containing protein</fullName>
    </recommendedName>
</protein>
<reference evidence="1" key="1">
    <citation type="journal article" date="2014" name="Front. Microbiol.">
        <title>High frequency of phylogenetically diverse reductive dehalogenase-homologous genes in deep subseafloor sedimentary metagenomes.</title>
        <authorList>
            <person name="Kawai M."/>
            <person name="Futagami T."/>
            <person name="Toyoda A."/>
            <person name="Takaki Y."/>
            <person name="Nishi S."/>
            <person name="Hori S."/>
            <person name="Arai W."/>
            <person name="Tsubouchi T."/>
            <person name="Morono Y."/>
            <person name="Uchiyama I."/>
            <person name="Ito T."/>
            <person name="Fujiyama A."/>
            <person name="Inagaki F."/>
            <person name="Takami H."/>
        </authorList>
    </citation>
    <scope>NUCLEOTIDE SEQUENCE</scope>
    <source>
        <strain evidence="1">Expedition CK06-06</strain>
    </source>
</reference>
<dbReference type="Gene3D" id="2.120.10.80">
    <property type="entry name" value="Kelch-type beta propeller"/>
    <property type="match status" value="1"/>
</dbReference>
<dbReference type="EMBL" id="BARU01014300">
    <property type="protein sequence ID" value="GAH32060.1"/>
    <property type="molecule type" value="Genomic_DNA"/>
</dbReference>
<evidence type="ECO:0000313" key="1">
    <source>
        <dbReference type="EMBL" id="GAH32060.1"/>
    </source>
</evidence>
<sequence>AGTWHALPNRGLNAFVYALAVSGDDLYVGGSFPGTGDGTLTDLGRIARYDTTTSTWHALPNKGLNNRVFPLAVSGDDLYVGGEFTQTGDGSLTDLGNIARYDTTDEPEIQVLDGTTDIPVGTGSVDFGATSVGTPINKTFTISNTGTAADLTLTEPISVPTG</sequence>
<dbReference type="PANTHER" id="PTHR31778">
    <property type="entry name" value="BUD SITE SELECTION PROTEIN RAX2"/>
    <property type="match status" value="1"/>
</dbReference>
<dbReference type="GO" id="GO:1902929">
    <property type="term" value="C:plasma membrane of growing cell tip"/>
    <property type="evidence" value="ECO:0007669"/>
    <property type="project" value="TreeGrafter"/>
</dbReference>
<feature type="non-terminal residue" evidence="1">
    <location>
        <position position="162"/>
    </location>
</feature>
<dbReference type="InterPro" id="IPR015915">
    <property type="entry name" value="Kelch-typ_b-propeller"/>
</dbReference>
<dbReference type="SUPFAM" id="SSF50965">
    <property type="entry name" value="Galactose oxidase, central domain"/>
    <property type="match status" value="1"/>
</dbReference>